<dbReference type="Proteomes" id="UP000661507">
    <property type="component" value="Unassembled WGS sequence"/>
</dbReference>
<dbReference type="AlphaFoldDB" id="A0A917NPD3"/>
<reference evidence="2" key="1">
    <citation type="journal article" date="2014" name="Int. J. Syst. Evol. Microbiol.">
        <title>Complete genome sequence of Corynebacterium casei LMG S-19264T (=DSM 44701T), isolated from a smear-ripened cheese.</title>
        <authorList>
            <consortium name="US DOE Joint Genome Institute (JGI-PGF)"/>
            <person name="Walter F."/>
            <person name="Albersmeier A."/>
            <person name="Kalinowski J."/>
            <person name="Ruckert C."/>
        </authorList>
    </citation>
    <scope>NUCLEOTIDE SEQUENCE</scope>
    <source>
        <strain evidence="2">CGMCC 1.3617</strain>
    </source>
</reference>
<evidence type="ECO:0000313" key="3">
    <source>
        <dbReference type="Proteomes" id="UP000661507"/>
    </source>
</evidence>
<gene>
    <name evidence="2" type="ORF">GCM10011320_24460</name>
</gene>
<proteinExistence type="predicted"/>
<keyword evidence="3" id="KW-1185">Reference proteome</keyword>
<keyword evidence="1" id="KW-0812">Transmembrane</keyword>
<comment type="caution">
    <text evidence="2">The sequence shown here is derived from an EMBL/GenBank/DDBJ whole genome shotgun (WGS) entry which is preliminary data.</text>
</comment>
<protein>
    <recommendedName>
        <fullName evidence="4">Pilus assembly protein</fullName>
    </recommendedName>
</protein>
<feature type="transmembrane region" description="Helical" evidence="1">
    <location>
        <begin position="38"/>
        <end position="56"/>
    </location>
</feature>
<name>A0A917NPD3_9PROT</name>
<reference evidence="2" key="2">
    <citation type="submission" date="2020-09" db="EMBL/GenBank/DDBJ databases">
        <authorList>
            <person name="Sun Q."/>
            <person name="Zhou Y."/>
        </authorList>
    </citation>
    <scope>NUCLEOTIDE SEQUENCE</scope>
    <source>
        <strain evidence="2">CGMCC 1.3617</strain>
    </source>
</reference>
<evidence type="ECO:0000313" key="2">
    <source>
        <dbReference type="EMBL" id="GGJ16252.1"/>
    </source>
</evidence>
<evidence type="ECO:0008006" key="4">
    <source>
        <dbReference type="Google" id="ProtNLM"/>
    </source>
</evidence>
<keyword evidence="1" id="KW-1133">Transmembrane helix</keyword>
<accession>A0A917NPD3</accession>
<evidence type="ECO:0000256" key="1">
    <source>
        <dbReference type="SAM" id="Phobius"/>
    </source>
</evidence>
<keyword evidence="1" id="KW-0472">Membrane</keyword>
<dbReference type="EMBL" id="BMKW01000005">
    <property type="protein sequence ID" value="GGJ16252.1"/>
    <property type="molecule type" value="Genomic_DNA"/>
</dbReference>
<organism evidence="2 3">
    <name type="scientific">Neoroseomonas lacus</name>
    <dbReference type="NCBI Taxonomy" id="287609"/>
    <lineage>
        <taxon>Bacteria</taxon>
        <taxon>Pseudomonadati</taxon>
        <taxon>Pseudomonadota</taxon>
        <taxon>Alphaproteobacteria</taxon>
        <taxon>Acetobacterales</taxon>
        <taxon>Acetobacteraceae</taxon>
        <taxon>Neoroseomonas</taxon>
    </lineage>
</organism>
<sequence length="223" mass="23358">MLPARALSGLPDAGRCRPVGRRASRRTLHREGLVASEFALLVPFFFLIALAGADLIRVFRAQLRTETIAVQIGQIVSQCRAITTPGDRDNFWAQAQRIAGSVIDVNSGTGGSVTISAVRRNTAGTGNVLSWQMRTGSTSQVSRLGTTVGGTASVSNSFVVPANQTLLVTEVYAIVQPFALSAGLIGPVLPSVIYGTTLFLSRAPDATTLQTAPTTSATPDCTA</sequence>